<dbReference type="InterPro" id="IPR045851">
    <property type="entry name" value="AMP-bd_C_sf"/>
</dbReference>
<dbReference type="InterPro" id="IPR011251">
    <property type="entry name" value="Luciferase-like_dom"/>
</dbReference>
<dbReference type="CDD" id="cd08700">
    <property type="entry name" value="FMT_C_OzmH_like"/>
    <property type="match status" value="1"/>
</dbReference>
<dbReference type="Pfam" id="PF02911">
    <property type="entry name" value="Formyl_trans_C"/>
    <property type="match status" value="1"/>
</dbReference>
<comment type="caution">
    <text evidence="4">The sequence shown here is derived from an EMBL/GenBank/DDBJ whole genome shotgun (WGS) entry which is preliminary data.</text>
</comment>
<dbReference type="PROSITE" id="PS00455">
    <property type="entry name" value="AMP_BINDING"/>
    <property type="match status" value="1"/>
</dbReference>
<dbReference type="Gene3D" id="3.40.50.12230">
    <property type="match status" value="1"/>
</dbReference>
<sequence>MHKALFIGNESLLAECVSLWRAAGHQVAAVITRNAALGARLSQEGITVRAPGEPVPEAGYDWLFSIANLSLVPEDLLARARHGAINFHDGPLPRHAGLNAPVWALLEGESRHGITWHFIEGGIDEGRILLTRGFDIAPDDTALTLNTRAFQAALESFGDLVAQITENRLQPRAQDFSQRSYHARDDRPEAAARLDFNRPAGELARLVRALDHGSYTNPLALPKILGGGQILAVSSAEEVPGQGAAGEILALDAAGLTVACGGGTALRLGGLRDLQGAAFTPLQALRQGEVLPALTTGEAAQITAALAAVTPSEGRIRALLRRFTPLEVTQVPAGAVSDWQSLPLPPISDGAIALWACRMAGAETADLSFSTQGLPQAAGYVVPWAPLRLTAVAGAMPVDHQAAQGAAVARAAGGAGFAADLPLRTQGVAQVLQPQVALSKGGAVAGSVITLSPGAFHFDAARLDPALARLLADRLFAMEEALSHAPARLGDIPGLTGAERDLVLNAWNATAAPYEALSMSAAFEAQVARNPEAVALIHEDQSLSYDALNRMANRLAHLLRARGVGPGMLVGLSLRRSPWLVAGALGILKAGAGYVPMDPSYPADRLALFLEDSGAPLVVTDRASQALLPEGAVALVVEDLPEAAQSNPEGGAGPEDLAYLIYTSGSTGRPKGVMLTHRNVANFFAGMDARIGTDPGTWLAVTSLSFDISVLELFWTLSRGFRLVVMGEEERSLVAGGGTATAAVAGGMEFSLYYWGNDDGAGPAKYHLLLEGARFADQHGFTAVWTPERHFHAFGGPYPNPSVTGAAVAAVTRNLAVRAGSCVAPLHHPARIAEEWAVIDNLTNGRTGIAMASGWQPEDFVLRPENTPPANRKALFDSIETVRRLWRGEAVEFPQKSGEMLPVITQPRPVQAELPVWVTTAGNAESWREAGRIGAHVLTHLLGQTLAEVREKIAIYHQALRENGRDPKDHKVTLMLHTFLGTSTEEARRIAREPMKDYLRSAAGLIKQYAWAFPAFKKPAGVTDPGALDLRDLGEEEMEAILDFAFERYFADSGLFGTVEQALARVAEVQAIGVTEIACLIDYGIAPEVVLAGLRPLAQVVAKAGPAAGGAAPEAGDYSIAAQIRRHGVTHLQCTPSMARMIAMNEQSRAALGQLSLMMIGGEALPGALVRDLRQAGVGRILNMYGPTETTIWSTTEEASEGEAVVNIGTPILNTRVYVLTEEMEPCAIGVAGELWIGGEGVARGYWQRPDLTEERFKPDPFHAGGRIYRTGDLVRWRADGRLDFLGRADFQVKLRGYRIELGEIEAVLEAAPGVRQAVVLAREDVPGDLRLVGYVTSDSWLVPETLLSEVAKQLPAHMVPGQIVKLAAFPLTPNRKVDRKALPAPQVAAVRAEAFEAPEAGVQGVIAAVWQKVLNLPQVSAQDNFFALGGHSLLAVQAHREIREALGTTRLSITDIFRFPTLKALADHLGAARTPPPAAPAASALAAPAAETGNSRLDAMLARRALRASRGQSA</sequence>
<dbReference type="InterPro" id="IPR025110">
    <property type="entry name" value="AMP-bd_C"/>
</dbReference>
<dbReference type="GO" id="GO:0016705">
    <property type="term" value="F:oxidoreductase activity, acting on paired donors, with incorporation or reduction of molecular oxygen"/>
    <property type="evidence" value="ECO:0007669"/>
    <property type="project" value="InterPro"/>
</dbReference>
<dbReference type="InterPro" id="IPR036736">
    <property type="entry name" value="ACP-like_sf"/>
</dbReference>
<dbReference type="SUPFAM" id="SSF56801">
    <property type="entry name" value="Acetyl-CoA synthetase-like"/>
    <property type="match status" value="2"/>
</dbReference>
<evidence type="ECO:0000313" key="4">
    <source>
        <dbReference type="EMBL" id="RRH77932.1"/>
    </source>
</evidence>
<dbReference type="GO" id="GO:0044550">
    <property type="term" value="P:secondary metabolite biosynthetic process"/>
    <property type="evidence" value="ECO:0007669"/>
    <property type="project" value="TreeGrafter"/>
</dbReference>
<protein>
    <submittedName>
        <fullName evidence="4">LLM class flavin-dependent oxidoreductase</fullName>
    </submittedName>
</protein>
<dbReference type="SUPFAM" id="SSF47336">
    <property type="entry name" value="ACP-like"/>
    <property type="match status" value="1"/>
</dbReference>
<dbReference type="GO" id="GO:0072330">
    <property type="term" value="P:monocarboxylic acid biosynthetic process"/>
    <property type="evidence" value="ECO:0007669"/>
    <property type="project" value="UniProtKB-ARBA"/>
</dbReference>
<dbReference type="InterPro" id="IPR000873">
    <property type="entry name" value="AMP-dep_synth/lig_dom"/>
</dbReference>
<dbReference type="Pfam" id="PF00551">
    <property type="entry name" value="Formyl_trans_N"/>
    <property type="match status" value="1"/>
</dbReference>
<dbReference type="Proteomes" id="UP000282125">
    <property type="component" value="Unassembled WGS sequence"/>
</dbReference>
<dbReference type="FunFam" id="3.30.300.30:FF:000010">
    <property type="entry name" value="Enterobactin synthetase component F"/>
    <property type="match status" value="1"/>
</dbReference>
<keyword evidence="1" id="KW-0596">Phosphopantetheine</keyword>
<keyword evidence="2" id="KW-0597">Phosphoprotein</keyword>
<dbReference type="PROSITE" id="PS50075">
    <property type="entry name" value="CARRIER"/>
    <property type="match status" value="1"/>
</dbReference>
<dbReference type="FunFam" id="1.10.1200.10:FF:000016">
    <property type="entry name" value="Non-ribosomal peptide synthase"/>
    <property type="match status" value="1"/>
</dbReference>
<dbReference type="Gene3D" id="1.10.1200.10">
    <property type="entry name" value="ACP-like"/>
    <property type="match status" value="1"/>
</dbReference>
<feature type="domain" description="Carrier" evidence="3">
    <location>
        <begin position="1398"/>
        <end position="1474"/>
    </location>
</feature>
<organism evidence="4 5">
    <name type="scientific">Falsigemmobacter faecalis</name>
    <dbReference type="NCBI Taxonomy" id="2488730"/>
    <lineage>
        <taxon>Bacteria</taxon>
        <taxon>Pseudomonadati</taxon>
        <taxon>Pseudomonadota</taxon>
        <taxon>Alphaproteobacteria</taxon>
        <taxon>Rhodobacterales</taxon>
        <taxon>Paracoccaceae</taxon>
        <taxon>Falsigemmobacter</taxon>
    </lineage>
</organism>
<dbReference type="PRINTS" id="PR00154">
    <property type="entry name" value="AMPBINDING"/>
</dbReference>
<dbReference type="InterPro" id="IPR036661">
    <property type="entry name" value="Luciferase-like_sf"/>
</dbReference>
<dbReference type="Pfam" id="PF00296">
    <property type="entry name" value="Bac_luciferase"/>
    <property type="match status" value="1"/>
</dbReference>
<dbReference type="InterPro" id="IPR020459">
    <property type="entry name" value="AMP-binding"/>
</dbReference>
<dbReference type="Gene3D" id="3.30.300.30">
    <property type="match status" value="1"/>
</dbReference>
<dbReference type="Pfam" id="PF13193">
    <property type="entry name" value="AMP-binding_C"/>
    <property type="match status" value="1"/>
</dbReference>
<dbReference type="Pfam" id="PF00501">
    <property type="entry name" value="AMP-binding"/>
    <property type="match status" value="2"/>
</dbReference>
<dbReference type="RefSeq" id="WP_124963459.1">
    <property type="nucleotide sequence ID" value="NZ_RRAZ01000003.1"/>
</dbReference>
<dbReference type="InterPro" id="IPR009081">
    <property type="entry name" value="PP-bd_ACP"/>
</dbReference>
<accession>A0A3P3DWS1</accession>
<evidence type="ECO:0000256" key="1">
    <source>
        <dbReference type="ARBA" id="ARBA00022450"/>
    </source>
</evidence>
<dbReference type="GO" id="GO:0031177">
    <property type="term" value="F:phosphopantetheine binding"/>
    <property type="evidence" value="ECO:0007669"/>
    <property type="project" value="InterPro"/>
</dbReference>
<dbReference type="OrthoDB" id="9803968at2"/>
<dbReference type="InterPro" id="IPR020806">
    <property type="entry name" value="PKS_PP-bd"/>
</dbReference>
<dbReference type="NCBIfam" id="TIGR04020">
    <property type="entry name" value="seco_metab_LLM"/>
    <property type="match status" value="1"/>
</dbReference>
<dbReference type="Gene3D" id="3.40.50.12780">
    <property type="entry name" value="N-terminal domain of ligase-like"/>
    <property type="match status" value="1"/>
</dbReference>
<dbReference type="InterPro" id="IPR042099">
    <property type="entry name" value="ANL_N_sf"/>
</dbReference>
<dbReference type="GO" id="GO:0005737">
    <property type="term" value="C:cytoplasm"/>
    <property type="evidence" value="ECO:0007669"/>
    <property type="project" value="TreeGrafter"/>
</dbReference>
<dbReference type="InterPro" id="IPR005793">
    <property type="entry name" value="Formyl_trans_C"/>
</dbReference>
<dbReference type="Gene3D" id="3.20.20.30">
    <property type="entry name" value="Luciferase-like domain"/>
    <property type="match status" value="1"/>
</dbReference>
<dbReference type="InterPro" id="IPR036477">
    <property type="entry name" value="Formyl_transf_N_sf"/>
</dbReference>
<dbReference type="Pfam" id="PF00550">
    <property type="entry name" value="PP-binding"/>
    <property type="match status" value="1"/>
</dbReference>
<keyword evidence="5" id="KW-1185">Reference proteome</keyword>
<reference evidence="4 5" key="1">
    <citation type="submission" date="2018-11" db="EMBL/GenBank/DDBJ databases">
        <title>Gemmobacter sp. nov., YIM 102744-1 draft genome.</title>
        <authorList>
            <person name="Li G."/>
            <person name="Jiang Y."/>
        </authorList>
    </citation>
    <scope>NUCLEOTIDE SEQUENCE [LARGE SCALE GENOMIC DNA]</scope>
    <source>
        <strain evidence="4 5">YIM 102744-1</strain>
    </source>
</reference>
<dbReference type="CDD" id="cd05930">
    <property type="entry name" value="A_NRPS"/>
    <property type="match status" value="1"/>
</dbReference>
<dbReference type="InterPro" id="IPR024011">
    <property type="entry name" value="Biosynth_lucif-like_mOase_dom"/>
</dbReference>
<dbReference type="SMART" id="SM00823">
    <property type="entry name" value="PKS_PP"/>
    <property type="match status" value="1"/>
</dbReference>
<evidence type="ECO:0000313" key="5">
    <source>
        <dbReference type="Proteomes" id="UP000282125"/>
    </source>
</evidence>
<dbReference type="Gene3D" id="3.40.50.980">
    <property type="match status" value="2"/>
</dbReference>
<proteinExistence type="predicted"/>
<dbReference type="InterPro" id="IPR020845">
    <property type="entry name" value="AMP-binding_CS"/>
</dbReference>
<dbReference type="SUPFAM" id="SSF50486">
    <property type="entry name" value="FMT C-terminal domain-like"/>
    <property type="match status" value="1"/>
</dbReference>
<dbReference type="InterPro" id="IPR002376">
    <property type="entry name" value="Formyl_transf_N"/>
</dbReference>
<gene>
    <name evidence="4" type="ORF">EG244_02600</name>
</gene>
<name>A0A3P3DWS1_9RHOB</name>
<dbReference type="PANTHER" id="PTHR45527">
    <property type="entry name" value="NONRIBOSOMAL PEPTIDE SYNTHETASE"/>
    <property type="match status" value="1"/>
</dbReference>
<evidence type="ECO:0000256" key="2">
    <source>
        <dbReference type="ARBA" id="ARBA00022553"/>
    </source>
</evidence>
<dbReference type="PANTHER" id="PTHR45527:SF1">
    <property type="entry name" value="FATTY ACID SYNTHASE"/>
    <property type="match status" value="1"/>
</dbReference>
<evidence type="ECO:0000259" key="3">
    <source>
        <dbReference type="PROSITE" id="PS50075"/>
    </source>
</evidence>
<dbReference type="EMBL" id="RRAZ01000003">
    <property type="protein sequence ID" value="RRH77932.1"/>
    <property type="molecule type" value="Genomic_DNA"/>
</dbReference>
<dbReference type="SUPFAM" id="SSF51679">
    <property type="entry name" value="Bacterial luciferase-like"/>
    <property type="match status" value="1"/>
</dbReference>
<dbReference type="SUPFAM" id="SSF53328">
    <property type="entry name" value="Formyltransferase"/>
    <property type="match status" value="1"/>
</dbReference>
<dbReference type="GO" id="GO:0043041">
    <property type="term" value="P:amino acid activation for nonribosomal peptide biosynthetic process"/>
    <property type="evidence" value="ECO:0007669"/>
    <property type="project" value="TreeGrafter"/>
</dbReference>
<dbReference type="InterPro" id="IPR011034">
    <property type="entry name" value="Formyl_transferase-like_C_sf"/>
</dbReference>